<organism evidence="1 2">
    <name type="scientific">Oikopleura dioica</name>
    <name type="common">Tunicate</name>
    <dbReference type="NCBI Taxonomy" id="34765"/>
    <lineage>
        <taxon>Eukaryota</taxon>
        <taxon>Metazoa</taxon>
        <taxon>Chordata</taxon>
        <taxon>Tunicata</taxon>
        <taxon>Appendicularia</taxon>
        <taxon>Copelata</taxon>
        <taxon>Oikopleuridae</taxon>
        <taxon>Oikopleura</taxon>
    </lineage>
</organism>
<evidence type="ECO:0000313" key="2">
    <source>
        <dbReference type="Proteomes" id="UP001158576"/>
    </source>
</evidence>
<dbReference type="Proteomes" id="UP001158576">
    <property type="component" value="Chromosome 1"/>
</dbReference>
<protein>
    <submittedName>
        <fullName evidence="1">Oidioi.mRNA.OKI2018_I69.chr1.g649.t1.cds</fullName>
    </submittedName>
</protein>
<keyword evidence="2" id="KW-1185">Reference proteome</keyword>
<proteinExistence type="predicted"/>
<reference evidence="1 2" key="1">
    <citation type="submission" date="2021-04" db="EMBL/GenBank/DDBJ databases">
        <authorList>
            <person name="Bliznina A."/>
        </authorList>
    </citation>
    <scope>NUCLEOTIDE SEQUENCE [LARGE SCALE GENOMIC DNA]</scope>
</reference>
<sequence>MLARASKQLLRTRISSNYVLARVVDGELQEAKIDLTKTSSTKDTRESYGFQGSIWAEVNVNNSEMFAQVGEVFSKEASGRLGKIVSDKNGESCIHPLDVPIEEQKVIEFDLADVNEEQLVRTKNTRYQFDTVKDQDGFIRAVNIHRLPKSQLKKLNAAWDETQEENLISLYSYS</sequence>
<name>A0ABN7SP56_OIKDI</name>
<gene>
    <name evidence="1" type="ORF">OKIOD_LOCUS9414</name>
</gene>
<accession>A0ABN7SP56</accession>
<evidence type="ECO:0000313" key="1">
    <source>
        <dbReference type="EMBL" id="CAG5103168.1"/>
    </source>
</evidence>
<dbReference type="EMBL" id="OU015566">
    <property type="protein sequence ID" value="CAG5103168.1"/>
    <property type="molecule type" value="Genomic_DNA"/>
</dbReference>